<proteinExistence type="predicted"/>
<dbReference type="PANTHER" id="PTHR13370">
    <property type="entry name" value="RNA METHYLASE-RELATED"/>
    <property type="match status" value="1"/>
</dbReference>
<evidence type="ECO:0000313" key="5">
    <source>
        <dbReference type="Proteomes" id="UP000179010"/>
    </source>
</evidence>
<evidence type="ECO:0000313" key="4">
    <source>
        <dbReference type="EMBL" id="OGB85610.1"/>
    </source>
</evidence>
<evidence type="ECO:0000256" key="1">
    <source>
        <dbReference type="ARBA" id="ARBA00022603"/>
    </source>
</evidence>
<dbReference type="InterPro" id="IPR029063">
    <property type="entry name" value="SAM-dependent_MTases_sf"/>
</dbReference>
<gene>
    <name evidence="4" type="ORF">A2994_01165</name>
</gene>
<dbReference type="Gene3D" id="3.40.50.150">
    <property type="entry name" value="Vaccinia Virus protein VP39"/>
    <property type="match status" value="1"/>
</dbReference>
<dbReference type="GO" id="GO:0005737">
    <property type="term" value="C:cytoplasm"/>
    <property type="evidence" value="ECO:0007669"/>
    <property type="project" value="TreeGrafter"/>
</dbReference>
<name>A0A1F4PPV2_UNCK3</name>
<dbReference type="CDD" id="cd02440">
    <property type="entry name" value="AdoMet_MTases"/>
    <property type="match status" value="1"/>
</dbReference>
<dbReference type="EMBL" id="METE01000002">
    <property type="protein sequence ID" value="OGB85610.1"/>
    <property type="molecule type" value="Genomic_DNA"/>
</dbReference>
<dbReference type="STRING" id="1798539.A2994_01165"/>
<accession>A0A1F4PPV2</accession>
<keyword evidence="1" id="KW-0489">Methyltransferase</keyword>
<comment type="caution">
    <text evidence="4">The sequence shown here is derived from an EMBL/GenBank/DDBJ whole genome shotgun (WGS) entry which is preliminary data.</text>
</comment>
<sequence>MQTYAFLLGTHPTLSLAELMSFLINQKITHNDPVLFDSIVVIEIKKTPEEVAQLQSELGGIIKTFSIIKQFSGKIFEVEKILTPEILLKQFFAQKNQKINFGISVYSDPDPTYAELNWLTNFAHNIKRRLKDEYSIRYVEDRGWHLSSVQVERNRLIDTGAEIALIRNGHDFYLGKTLTVQDYKSYSERDWDKPSPDAKSGMLPPKLAQMMINLTRDKRTKTIYDPFCGSGIVLQEAMMLGLKVYGSDISPEAVKNTISNLEWLAKLKKIAAGKIGLRVKVADATQNDWKTLDSPDTVIVAEPYLGPALRMAPFAPQAQTILNELTKLYLGFFRNLNQHFPHIKRVGVVFPVIRSRDGLKYLNILDEVASLGYTRKLILPAEIIKKDAGVSPRGGFLYSRPDQLVLREIFVFEKQ</sequence>
<dbReference type="PANTHER" id="PTHR13370:SF3">
    <property type="entry name" value="TRNA (GUANINE(10)-N2)-METHYLTRANSFERASE HOMOLOG"/>
    <property type="match status" value="1"/>
</dbReference>
<evidence type="ECO:0000256" key="2">
    <source>
        <dbReference type="ARBA" id="ARBA00022679"/>
    </source>
</evidence>
<organism evidence="4 5">
    <name type="scientific">candidate division Kazan bacterium RIFCSPLOWO2_01_FULL_48_13</name>
    <dbReference type="NCBI Taxonomy" id="1798539"/>
    <lineage>
        <taxon>Bacteria</taxon>
        <taxon>Bacteria division Kazan-3B-28</taxon>
    </lineage>
</organism>
<dbReference type="InterPro" id="IPR000241">
    <property type="entry name" value="RlmKL-like_Mtase"/>
</dbReference>
<evidence type="ECO:0000259" key="3">
    <source>
        <dbReference type="Pfam" id="PF01170"/>
    </source>
</evidence>
<dbReference type="GO" id="GO:0008168">
    <property type="term" value="F:methyltransferase activity"/>
    <property type="evidence" value="ECO:0007669"/>
    <property type="project" value="UniProtKB-KW"/>
</dbReference>
<keyword evidence="2" id="KW-0808">Transferase</keyword>
<protein>
    <recommendedName>
        <fullName evidence="3">Ribosomal RNA large subunit methyltransferase K/L-like methyltransferase domain-containing protein</fullName>
    </recommendedName>
</protein>
<dbReference type="Proteomes" id="UP000179010">
    <property type="component" value="Unassembled WGS sequence"/>
</dbReference>
<dbReference type="AlphaFoldDB" id="A0A1F4PPV2"/>
<dbReference type="Pfam" id="PF01170">
    <property type="entry name" value="UPF0020"/>
    <property type="match status" value="1"/>
</dbReference>
<reference evidence="4 5" key="1">
    <citation type="journal article" date="2016" name="Nat. Commun.">
        <title>Thousands of microbial genomes shed light on interconnected biogeochemical processes in an aquifer system.</title>
        <authorList>
            <person name="Anantharaman K."/>
            <person name="Brown C.T."/>
            <person name="Hug L.A."/>
            <person name="Sharon I."/>
            <person name="Castelle C.J."/>
            <person name="Probst A.J."/>
            <person name="Thomas B.C."/>
            <person name="Singh A."/>
            <person name="Wilkins M.J."/>
            <person name="Karaoz U."/>
            <person name="Brodie E.L."/>
            <person name="Williams K.H."/>
            <person name="Hubbard S.S."/>
            <person name="Banfield J.F."/>
        </authorList>
    </citation>
    <scope>NUCLEOTIDE SEQUENCE [LARGE SCALE GENOMIC DNA]</scope>
</reference>
<dbReference type="GO" id="GO:0032259">
    <property type="term" value="P:methylation"/>
    <property type="evidence" value="ECO:0007669"/>
    <property type="project" value="UniProtKB-KW"/>
</dbReference>
<feature type="domain" description="Ribosomal RNA large subunit methyltransferase K/L-like methyltransferase" evidence="3">
    <location>
        <begin position="196"/>
        <end position="255"/>
    </location>
</feature>
<dbReference type="SUPFAM" id="SSF53335">
    <property type="entry name" value="S-adenosyl-L-methionine-dependent methyltransferases"/>
    <property type="match status" value="1"/>
</dbReference>